<evidence type="ECO:0000313" key="1">
    <source>
        <dbReference type="EMBL" id="MFC6784920.1"/>
    </source>
</evidence>
<reference evidence="1 2" key="1">
    <citation type="journal article" date="2019" name="Int. J. Syst. Evol. Microbiol.">
        <title>The Global Catalogue of Microorganisms (GCM) 10K type strain sequencing project: providing services to taxonomists for standard genome sequencing and annotation.</title>
        <authorList>
            <consortium name="The Broad Institute Genomics Platform"/>
            <consortium name="The Broad Institute Genome Sequencing Center for Infectious Disease"/>
            <person name="Wu L."/>
            <person name="Ma J."/>
        </authorList>
    </citation>
    <scope>NUCLEOTIDE SEQUENCE [LARGE SCALE GENOMIC DNA]</scope>
    <source>
        <strain evidence="1 2">SYNS20</strain>
    </source>
</reference>
<dbReference type="GeneID" id="81211648"/>
<protein>
    <recommendedName>
        <fullName evidence="3">Restriction endonuclease</fullName>
    </recommendedName>
</protein>
<proteinExistence type="predicted"/>
<comment type="caution">
    <text evidence="1">The sequence shown here is derived from an EMBL/GenBank/DDBJ whole genome shotgun (WGS) entry which is preliminary data.</text>
</comment>
<dbReference type="Proteomes" id="UP001596443">
    <property type="component" value="Unassembled WGS sequence"/>
</dbReference>
<gene>
    <name evidence="1" type="ORF">ACFQFD_02610</name>
</gene>
<keyword evidence="2" id="KW-1185">Reference proteome</keyword>
<accession>A0ABD5T6F7</accession>
<evidence type="ECO:0008006" key="3">
    <source>
        <dbReference type="Google" id="ProtNLM"/>
    </source>
</evidence>
<sequence length="431" mass="49354">MSELLSLGTELEFADYVDWNETTNIKDYEVVFVDLLDLEKRKDEFLHSYVPAGYKRQYNLPNPKDVLRLLTSGGDLIVCLPTTTSVKPSEDQEWEPEEPIPDDALIRPGTPILNLFSWLPFGLEVSDEPGKSVDEGSIDDGWKWYFDGQFSWEISFKNHIPDEDSVEYQFHSLVSNRYGEALAAEIMVKSKGGMLPTGSESNQGTVYLLPLVKTGHSFDDVAEKVVDNFYPEVDLETVGRHPDWLSEYAAPREKELLGKIRELEDELEEERLRKDLLWEYDDELENAVRSAFKDAGLTVGGEVKNRRDGSIELDDRVILLEIKGQEGDVSEENISQLIKWVDRDGDEFERDVTGLLVMNHRRLTEPNEREFQLDQERYGMLDRNGLQVVTSLELFKMLRGLEAGDISEADVVEKLKSEEIVVQFDEVESPF</sequence>
<dbReference type="EMBL" id="JBHSWX010000002">
    <property type="protein sequence ID" value="MFC6784920.1"/>
    <property type="molecule type" value="Genomic_DNA"/>
</dbReference>
<dbReference type="AlphaFoldDB" id="A0ABD5T6F7"/>
<evidence type="ECO:0000313" key="2">
    <source>
        <dbReference type="Proteomes" id="UP001596443"/>
    </source>
</evidence>
<name>A0ABD5T6F7_9EURY</name>
<organism evidence="1 2">
    <name type="scientific">Halobaculum halobium</name>
    <dbReference type="NCBI Taxonomy" id="3032281"/>
    <lineage>
        <taxon>Archaea</taxon>
        <taxon>Methanobacteriati</taxon>
        <taxon>Methanobacteriota</taxon>
        <taxon>Stenosarchaea group</taxon>
        <taxon>Halobacteria</taxon>
        <taxon>Halobacteriales</taxon>
        <taxon>Haloferacaceae</taxon>
        <taxon>Halobaculum</taxon>
    </lineage>
</organism>
<dbReference type="RefSeq" id="WP_284063838.1">
    <property type="nucleotide sequence ID" value="NZ_CP126160.1"/>
</dbReference>